<evidence type="ECO:0000256" key="2">
    <source>
        <dbReference type="ARBA" id="ARBA00022448"/>
    </source>
</evidence>
<dbReference type="Pfam" id="PF00324">
    <property type="entry name" value="AA_permease"/>
    <property type="match status" value="1"/>
</dbReference>
<evidence type="ECO:0000256" key="5">
    <source>
        <dbReference type="ARBA" id="ARBA00022989"/>
    </source>
</evidence>
<keyword evidence="6 7" id="KW-0472">Membrane</keyword>
<evidence type="ECO:0000256" key="1">
    <source>
        <dbReference type="ARBA" id="ARBA00004141"/>
    </source>
</evidence>
<dbReference type="PANTHER" id="PTHR43495">
    <property type="entry name" value="GABA PERMEASE"/>
    <property type="match status" value="1"/>
</dbReference>
<reference evidence="9 10" key="1">
    <citation type="submission" date="2021-03" db="EMBL/GenBank/DDBJ databases">
        <title>Enterococcal diversity collection.</title>
        <authorList>
            <person name="Gilmore M.S."/>
            <person name="Schwartzman J."/>
            <person name="Van Tyne D."/>
            <person name="Martin M."/>
            <person name="Earl A.M."/>
            <person name="Manson A.L."/>
            <person name="Straub T."/>
            <person name="Salamzade R."/>
            <person name="Saavedra J."/>
            <person name="Lebreton F."/>
            <person name="Prichula J."/>
            <person name="Schaufler K."/>
            <person name="Gaca A."/>
            <person name="Sgardioli B."/>
            <person name="Wagenaar J."/>
            <person name="Strong T."/>
        </authorList>
    </citation>
    <scope>NUCLEOTIDE SEQUENCE [LARGE SCALE GENOMIC DNA]</scope>
    <source>
        <strain evidence="9 10">669A</strain>
    </source>
</reference>
<evidence type="ECO:0000313" key="9">
    <source>
        <dbReference type="EMBL" id="MBO1305673.1"/>
    </source>
</evidence>
<feature type="transmembrane region" description="Helical" evidence="7">
    <location>
        <begin position="367"/>
        <end position="390"/>
    </location>
</feature>
<feature type="transmembrane region" description="Helical" evidence="7">
    <location>
        <begin position="162"/>
        <end position="187"/>
    </location>
</feature>
<feature type="transmembrane region" description="Helical" evidence="7">
    <location>
        <begin position="27"/>
        <end position="48"/>
    </location>
</feature>
<comment type="caution">
    <text evidence="9">The sequence shown here is derived from an EMBL/GenBank/DDBJ whole genome shotgun (WGS) entry which is preliminary data.</text>
</comment>
<dbReference type="Gene3D" id="1.20.1740.10">
    <property type="entry name" value="Amino acid/polyamine transporter I"/>
    <property type="match status" value="1"/>
</dbReference>
<feature type="transmembrane region" description="Helical" evidence="7">
    <location>
        <begin position="94"/>
        <end position="113"/>
    </location>
</feature>
<feature type="transmembrane region" description="Helical" evidence="7">
    <location>
        <begin position="294"/>
        <end position="320"/>
    </location>
</feature>
<proteinExistence type="predicted"/>
<accession>A0ABS3L9C8</accession>
<evidence type="ECO:0000313" key="10">
    <source>
        <dbReference type="Proteomes" id="UP000664601"/>
    </source>
</evidence>
<dbReference type="PIRSF" id="PIRSF006060">
    <property type="entry name" value="AA_transporter"/>
    <property type="match status" value="1"/>
</dbReference>
<feature type="transmembrane region" description="Helical" evidence="7">
    <location>
        <begin position="411"/>
        <end position="433"/>
    </location>
</feature>
<dbReference type="EMBL" id="JAFREM010000010">
    <property type="protein sequence ID" value="MBO1305673.1"/>
    <property type="molecule type" value="Genomic_DNA"/>
</dbReference>
<evidence type="ECO:0000259" key="8">
    <source>
        <dbReference type="Pfam" id="PF00324"/>
    </source>
</evidence>
<keyword evidence="3 7" id="KW-0812">Transmembrane</keyword>
<feature type="transmembrane region" description="Helical" evidence="7">
    <location>
        <begin position="133"/>
        <end position="150"/>
    </location>
</feature>
<dbReference type="InterPro" id="IPR004841">
    <property type="entry name" value="AA-permease/SLC12A_dom"/>
</dbReference>
<evidence type="ECO:0000256" key="3">
    <source>
        <dbReference type="ARBA" id="ARBA00022692"/>
    </source>
</evidence>
<keyword evidence="5 7" id="KW-1133">Transmembrane helix</keyword>
<protein>
    <submittedName>
        <fullName evidence="9">Amino acid permease</fullName>
    </submittedName>
</protein>
<evidence type="ECO:0000256" key="4">
    <source>
        <dbReference type="ARBA" id="ARBA00022970"/>
    </source>
</evidence>
<keyword evidence="10" id="KW-1185">Reference proteome</keyword>
<name>A0ABS3L9C8_9ENTE</name>
<feature type="transmembrane region" description="Helical" evidence="7">
    <location>
        <begin position="207"/>
        <end position="229"/>
    </location>
</feature>
<feature type="transmembrane region" description="Helical" evidence="7">
    <location>
        <begin position="439"/>
        <end position="458"/>
    </location>
</feature>
<keyword evidence="4" id="KW-0029">Amino-acid transport</keyword>
<evidence type="ECO:0000256" key="7">
    <source>
        <dbReference type="SAM" id="Phobius"/>
    </source>
</evidence>
<keyword evidence="2" id="KW-0813">Transport</keyword>
<feature type="transmembrane region" description="Helical" evidence="7">
    <location>
        <begin position="250"/>
        <end position="270"/>
    </location>
</feature>
<gene>
    <name evidence="9" type="ORF">JZO70_05855</name>
</gene>
<organism evidence="9 10">
    <name type="scientific">Candidatus Enterococcus moelleringii</name>
    <dbReference type="NCBI Taxonomy" id="2815325"/>
    <lineage>
        <taxon>Bacteria</taxon>
        <taxon>Bacillati</taxon>
        <taxon>Bacillota</taxon>
        <taxon>Bacilli</taxon>
        <taxon>Lactobacillales</taxon>
        <taxon>Enterococcaceae</taxon>
        <taxon>Enterococcus</taxon>
    </lineage>
</organism>
<feature type="transmembrane region" description="Helical" evidence="7">
    <location>
        <begin position="54"/>
        <end position="73"/>
    </location>
</feature>
<dbReference type="PROSITE" id="PS00218">
    <property type="entry name" value="AMINO_ACID_PERMEASE_1"/>
    <property type="match status" value="1"/>
</dbReference>
<sequence length="472" mass="50427">MSNKNEEVQLNTDSSESLNRGMKTHHIAMLSVGGTIGTGLFLGTGYVVQQAGPGGTFIAYGFGALIMVLMMLCMGEMLVEMPVSGNVQAYASKFLGYGAGFTVGWIKWLQLAITVPTQIVASSIIMGNIIPQVPSLVWIIGFAMLLFFLNSRSSEDYGSSSFFFSSIKVILIVVFALVGIGIITGLVGGEAVGLANFTNDGGLFPTGMRPIMMSMMTAVFAYSGADMFATAAGESENPEVVLPKAIKVSSLSIIISYAVTLFILIAVLPWRQADLLGSPFAYVFRELGIGSAELIVNLVIVTSALSSANAHVFAAVRTLWSLGHFEQAPSFVKKTNKKKVPMNALLVTTCFTLFAVTASFVSPDVVYLFMTSFIGAAELVVYAITGVCALKYRKVFLGKGKKIADLKFKIPLFPFIPILLIVLCILVATGMVLDPTQRGALTTGAPVFIALFIGSTVWNNTRRKGLKTPTGE</sequence>
<dbReference type="InterPro" id="IPR004840">
    <property type="entry name" value="Amino_acid_permease_CS"/>
</dbReference>
<feature type="transmembrane region" description="Helical" evidence="7">
    <location>
        <begin position="340"/>
        <end position="361"/>
    </location>
</feature>
<feature type="domain" description="Amino acid permease/ SLC12A" evidence="8">
    <location>
        <begin position="26"/>
        <end position="459"/>
    </location>
</feature>
<dbReference type="Proteomes" id="UP000664601">
    <property type="component" value="Unassembled WGS sequence"/>
</dbReference>
<comment type="subcellular location">
    <subcellularLocation>
        <location evidence="1">Membrane</location>
        <topology evidence="1">Multi-pass membrane protein</topology>
    </subcellularLocation>
</comment>
<dbReference type="RefSeq" id="WP_207672613.1">
    <property type="nucleotide sequence ID" value="NZ_JAFREM010000010.1"/>
</dbReference>
<dbReference type="PANTHER" id="PTHR43495:SF5">
    <property type="entry name" value="GAMMA-AMINOBUTYRIC ACID PERMEASE"/>
    <property type="match status" value="1"/>
</dbReference>
<evidence type="ECO:0000256" key="6">
    <source>
        <dbReference type="ARBA" id="ARBA00023136"/>
    </source>
</evidence>